<keyword evidence="3" id="KW-1185">Reference proteome</keyword>
<reference evidence="2" key="1">
    <citation type="submission" date="2021-01" db="EMBL/GenBank/DDBJ databases">
        <title>Whole genome shotgun sequence of Actinoplanes rishiriensis NBRC 108556.</title>
        <authorList>
            <person name="Komaki H."/>
            <person name="Tamura T."/>
        </authorList>
    </citation>
    <scope>NUCLEOTIDE SEQUENCE</scope>
    <source>
        <strain evidence="2">NBRC 108556</strain>
    </source>
</reference>
<dbReference type="EMBL" id="BOMV01000076">
    <property type="protein sequence ID" value="GIE99697.1"/>
    <property type="molecule type" value="Genomic_DNA"/>
</dbReference>
<dbReference type="AlphaFoldDB" id="A0A919N2E4"/>
<dbReference type="Proteomes" id="UP000636960">
    <property type="component" value="Unassembled WGS sequence"/>
</dbReference>
<organism evidence="2 3">
    <name type="scientific">Paractinoplanes rishiriensis</name>
    <dbReference type="NCBI Taxonomy" id="1050105"/>
    <lineage>
        <taxon>Bacteria</taxon>
        <taxon>Bacillati</taxon>
        <taxon>Actinomycetota</taxon>
        <taxon>Actinomycetes</taxon>
        <taxon>Micromonosporales</taxon>
        <taxon>Micromonosporaceae</taxon>
        <taxon>Paractinoplanes</taxon>
    </lineage>
</organism>
<evidence type="ECO:0000313" key="3">
    <source>
        <dbReference type="Proteomes" id="UP000636960"/>
    </source>
</evidence>
<evidence type="ECO:0000256" key="1">
    <source>
        <dbReference type="SAM" id="SignalP"/>
    </source>
</evidence>
<gene>
    <name evidence="2" type="ORF">Ari01nite_71620</name>
</gene>
<sequence>MFKARRPAIVLAAVVGVLALAASAYAWIRPDSATGNGAVSTGGPIQAVEIAGPSPIVLTLDQPVDLSGEIINENSYKISIARIKVTITGIRPTSPACSIAPGVNFFLTDAVPSSGQFFTAEGSPMPGVAGIGDWQGGKIEFRSSPDFDQTACLNKTISVRYTAVAS</sequence>
<feature type="chain" id="PRO_5037403939" evidence="1">
    <location>
        <begin position="27"/>
        <end position="166"/>
    </location>
</feature>
<evidence type="ECO:0000313" key="2">
    <source>
        <dbReference type="EMBL" id="GIE99697.1"/>
    </source>
</evidence>
<comment type="caution">
    <text evidence="2">The sequence shown here is derived from an EMBL/GenBank/DDBJ whole genome shotgun (WGS) entry which is preliminary data.</text>
</comment>
<name>A0A919N2E4_9ACTN</name>
<proteinExistence type="predicted"/>
<keyword evidence="1" id="KW-0732">Signal</keyword>
<feature type="signal peptide" evidence="1">
    <location>
        <begin position="1"/>
        <end position="26"/>
    </location>
</feature>
<accession>A0A919N2E4</accession>
<protein>
    <submittedName>
        <fullName evidence="2">Uncharacterized protein</fullName>
    </submittedName>
</protein>